<evidence type="ECO:0000313" key="1">
    <source>
        <dbReference type="EMBL" id="MTV48939.1"/>
    </source>
</evidence>
<evidence type="ECO:0000313" key="2">
    <source>
        <dbReference type="Proteomes" id="UP000430670"/>
    </source>
</evidence>
<comment type="caution">
    <text evidence="1">The sequence shown here is derived from an EMBL/GenBank/DDBJ whole genome shotgun (WGS) entry which is preliminary data.</text>
</comment>
<dbReference type="EMBL" id="WNKU01000007">
    <property type="protein sequence ID" value="MTV48939.1"/>
    <property type="molecule type" value="Genomic_DNA"/>
</dbReference>
<sequence length="348" mass="36959">MGPFTQASIDKERVTMSAVLVEVTRGPMVENRHRGAIIVVDGEGRRVASVGEPAMTFMRSSSKPLMVLPLVEQGGAEHFQLSDEHLAIFASSHAGEDEHRRVVAEALEKVGLTEAALSCGTHTPFDRKTADALRAAGQKPTVLHCNCSGKHTGVLAYAKFKGFELANYTDPSHPAEVDIVTAVADMAGLKTEDVVIGIDGCSIPVYGMPLENIALAFARLGLANHGSEARRTACQRMSQAMVKHPFLISGTGRLDTDLMKVTEGAVVAKIGADGVYALAVPEKGIGLAAKIDDGNMKMLGPIVLEALSQLGVLTQEQRAALATHDKFVIKNNVKQVVGEVRAAFTLEG</sequence>
<name>A0A6I3SJ65_HELMO</name>
<gene>
    <name evidence="1" type="ORF">GJ688_08075</name>
</gene>
<dbReference type="Proteomes" id="UP000430670">
    <property type="component" value="Unassembled WGS sequence"/>
</dbReference>
<proteinExistence type="predicted"/>
<dbReference type="OrthoDB" id="9770793at2"/>
<keyword evidence="2" id="KW-1185">Reference proteome</keyword>
<reference evidence="1 2" key="1">
    <citation type="submission" date="2019-11" db="EMBL/GenBank/DDBJ databases">
        <title>Whole-genome sequence of a the green, strictly anaerobic photosynthetic bacterium Heliobacillus mobilis DSM 6151.</title>
        <authorList>
            <person name="Kyndt J.A."/>
            <person name="Meyer T.E."/>
        </authorList>
    </citation>
    <scope>NUCLEOTIDE SEQUENCE [LARGE SCALE GENOMIC DNA]</scope>
    <source>
        <strain evidence="1 2">DSM 6151</strain>
    </source>
</reference>
<organism evidence="1 2">
    <name type="scientific">Heliobacterium mobile</name>
    <name type="common">Heliobacillus mobilis</name>
    <dbReference type="NCBI Taxonomy" id="28064"/>
    <lineage>
        <taxon>Bacteria</taxon>
        <taxon>Bacillati</taxon>
        <taxon>Bacillota</taxon>
        <taxon>Clostridia</taxon>
        <taxon>Eubacteriales</taxon>
        <taxon>Heliobacteriaceae</taxon>
        <taxon>Heliobacterium</taxon>
    </lineage>
</organism>
<accession>A0A6I3SJ65</accession>
<dbReference type="InterPro" id="IPR010349">
    <property type="entry name" value="Asparaginase_II"/>
</dbReference>
<dbReference type="PANTHER" id="PTHR42110">
    <property type="entry name" value="L-ASPARAGINASE, PUTATIVE (AFU_ORTHOLOGUE AFUA_3G11890)-RELATED"/>
    <property type="match status" value="1"/>
</dbReference>
<protein>
    <submittedName>
        <fullName evidence="1">Asparaginase</fullName>
    </submittedName>
</protein>
<dbReference type="AlphaFoldDB" id="A0A6I3SJ65"/>
<dbReference type="PANTHER" id="PTHR42110:SF1">
    <property type="entry name" value="L-ASPARAGINASE, PUTATIVE (AFU_ORTHOLOGUE AFUA_3G11890)-RELATED"/>
    <property type="match status" value="1"/>
</dbReference>
<dbReference type="Pfam" id="PF06089">
    <property type="entry name" value="Asparaginase_II"/>
    <property type="match status" value="1"/>
</dbReference>